<comment type="caution">
    <text evidence="2">The sequence shown here is derived from an EMBL/GenBank/DDBJ whole genome shotgun (WGS) entry which is preliminary data.</text>
</comment>
<evidence type="ECO:0000313" key="3">
    <source>
        <dbReference type="Proteomes" id="UP000267585"/>
    </source>
</evidence>
<dbReference type="OrthoDB" id="1467832at2"/>
<keyword evidence="1" id="KW-0812">Transmembrane</keyword>
<keyword evidence="1" id="KW-0472">Membrane</keyword>
<protein>
    <submittedName>
        <fullName evidence="2">Uncharacterized protein</fullName>
    </submittedName>
</protein>
<keyword evidence="3" id="KW-1185">Reference proteome</keyword>
<feature type="transmembrane region" description="Helical" evidence="1">
    <location>
        <begin position="21"/>
        <end position="42"/>
    </location>
</feature>
<organism evidence="2 3">
    <name type="scientific">Arenibacter aquaticus</name>
    <dbReference type="NCBI Taxonomy" id="2489054"/>
    <lineage>
        <taxon>Bacteria</taxon>
        <taxon>Pseudomonadati</taxon>
        <taxon>Bacteroidota</taxon>
        <taxon>Flavobacteriia</taxon>
        <taxon>Flavobacteriales</taxon>
        <taxon>Flavobacteriaceae</taxon>
        <taxon>Arenibacter</taxon>
    </lineage>
</organism>
<name>A0A430K0U6_9FLAO</name>
<dbReference type="Proteomes" id="UP000267585">
    <property type="component" value="Unassembled WGS sequence"/>
</dbReference>
<evidence type="ECO:0000313" key="2">
    <source>
        <dbReference type="EMBL" id="RTE52751.1"/>
    </source>
</evidence>
<keyword evidence="1" id="KW-1133">Transmembrane helix</keyword>
<dbReference type="PROSITE" id="PS51257">
    <property type="entry name" value="PROKAR_LIPOPROTEIN"/>
    <property type="match status" value="1"/>
</dbReference>
<dbReference type="RefSeq" id="WP_126162984.1">
    <property type="nucleotide sequence ID" value="NZ_RQPJ01000014.1"/>
</dbReference>
<sequence length="94" mass="10559">MKIYYRLLTEFKREQTGYSTIAIIGQSCIGSVAAMMLLMNHIPTAVKFTFLFLITIFCMAYNAAVLAQLKTKTTFNILLLSVLFSILTIIANLI</sequence>
<gene>
    <name evidence="2" type="ORF">EHW67_13835</name>
</gene>
<feature type="transmembrane region" description="Helical" evidence="1">
    <location>
        <begin position="48"/>
        <end position="67"/>
    </location>
</feature>
<dbReference type="EMBL" id="RQPJ01000014">
    <property type="protein sequence ID" value="RTE52751.1"/>
    <property type="molecule type" value="Genomic_DNA"/>
</dbReference>
<dbReference type="AlphaFoldDB" id="A0A430K0U6"/>
<feature type="transmembrane region" description="Helical" evidence="1">
    <location>
        <begin position="74"/>
        <end position="93"/>
    </location>
</feature>
<evidence type="ECO:0000256" key="1">
    <source>
        <dbReference type="SAM" id="Phobius"/>
    </source>
</evidence>
<reference evidence="2 3" key="1">
    <citation type="submission" date="2018-11" db="EMBL/GenBank/DDBJ databases">
        <title>Arenibacter aquaticus sp.nov., a marine bacterium isolated from surface seawater in the South China Sea.</title>
        <authorList>
            <person name="Guo J."/>
            <person name="Sun J."/>
        </authorList>
    </citation>
    <scope>NUCLEOTIDE SEQUENCE [LARGE SCALE GENOMIC DNA]</scope>
    <source>
        <strain evidence="2 3">GUO666</strain>
    </source>
</reference>
<accession>A0A430K0U6</accession>
<proteinExistence type="predicted"/>